<dbReference type="AlphaFoldDB" id="A0A9W9JY05"/>
<evidence type="ECO:0000313" key="4">
    <source>
        <dbReference type="Proteomes" id="UP001149074"/>
    </source>
</evidence>
<dbReference type="RefSeq" id="XP_056470762.1">
    <property type="nucleotide sequence ID" value="XM_056623346.1"/>
</dbReference>
<dbReference type="Pfam" id="PF00226">
    <property type="entry name" value="DnaJ"/>
    <property type="match status" value="1"/>
</dbReference>
<keyword evidence="4" id="KW-1185">Reference proteome</keyword>
<evidence type="ECO:0000256" key="1">
    <source>
        <dbReference type="SAM" id="MobiDB-lite"/>
    </source>
</evidence>
<dbReference type="GeneID" id="81362325"/>
<feature type="domain" description="J" evidence="2">
    <location>
        <begin position="8"/>
        <end position="71"/>
    </location>
</feature>
<gene>
    <name evidence="3" type="ORF">N7532_010855</name>
</gene>
<dbReference type="Gene3D" id="1.10.287.110">
    <property type="entry name" value="DnaJ domain"/>
    <property type="match status" value="1"/>
</dbReference>
<evidence type="ECO:0000313" key="3">
    <source>
        <dbReference type="EMBL" id="KAJ5086084.1"/>
    </source>
</evidence>
<dbReference type="OrthoDB" id="442087at2759"/>
<accession>A0A9W9JY05</accession>
<protein>
    <submittedName>
        <fullName evidence="3">DnaJ-domain-containing protein</fullName>
    </submittedName>
</protein>
<evidence type="ECO:0000259" key="2">
    <source>
        <dbReference type="PROSITE" id="PS50076"/>
    </source>
</evidence>
<dbReference type="InterPro" id="IPR001623">
    <property type="entry name" value="DnaJ_domain"/>
</dbReference>
<dbReference type="SUPFAM" id="SSF46565">
    <property type="entry name" value="Chaperone J-domain"/>
    <property type="match status" value="1"/>
</dbReference>
<dbReference type="InterPro" id="IPR050817">
    <property type="entry name" value="DjlA_DnaK_co-chaperone"/>
</dbReference>
<feature type="compositionally biased region" description="Basic and acidic residues" evidence="1">
    <location>
        <begin position="86"/>
        <end position="102"/>
    </location>
</feature>
<dbReference type="PRINTS" id="PR00625">
    <property type="entry name" value="JDOMAIN"/>
</dbReference>
<reference evidence="3" key="2">
    <citation type="journal article" date="2023" name="IMA Fungus">
        <title>Comparative genomic study of the Penicillium genus elucidates a diverse pangenome and 15 lateral gene transfer events.</title>
        <authorList>
            <person name="Petersen C."/>
            <person name="Sorensen T."/>
            <person name="Nielsen M.R."/>
            <person name="Sondergaard T.E."/>
            <person name="Sorensen J.L."/>
            <person name="Fitzpatrick D.A."/>
            <person name="Frisvad J.C."/>
            <person name="Nielsen K.L."/>
        </authorList>
    </citation>
    <scope>NUCLEOTIDE SEQUENCE</scope>
    <source>
        <strain evidence="3">IBT 30761</strain>
    </source>
</reference>
<dbReference type="PROSITE" id="PS50076">
    <property type="entry name" value="DNAJ_2"/>
    <property type="match status" value="1"/>
</dbReference>
<proteinExistence type="predicted"/>
<comment type="caution">
    <text evidence="3">The sequence shown here is derived from an EMBL/GenBank/DDBJ whole genome shotgun (WGS) entry which is preliminary data.</text>
</comment>
<sequence>MAGPVPVDCYAVLGVGFGATAQEINTAYKKLALKYHPDKCGETDSDRFRDIAEAAEVLRDPHRRLEHDQSLGYTLYPKQTFHKYNPRGERPPDHRNNRHYDRGGADNIYCEMGRADERYMHSYGSSVHMDPHSEQSKEESACKAAAAEAWAAEYAEMQAEHEAEMSSDLNDHEDDVEAAPEAGIKATMEEEDPSEPSTCDGVRVDDPLADWDNSSQPQFVTAIGPLAPFVPYFNARLNDPNDMYTMEDMFRELHCMLFRIYVG</sequence>
<dbReference type="SMART" id="SM00271">
    <property type="entry name" value="DnaJ"/>
    <property type="match status" value="1"/>
</dbReference>
<dbReference type="Proteomes" id="UP001149074">
    <property type="component" value="Unassembled WGS sequence"/>
</dbReference>
<dbReference type="EMBL" id="JAPQKI010000010">
    <property type="protein sequence ID" value="KAJ5086084.1"/>
    <property type="molecule type" value="Genomic_DNA"/>
</dbReference>
<dbReference type="PANTHER" id="PTHR24074">
    <property type="entry name" value="CO-CHAPERONE PROTEIN DJLA"/>
    <property type="match status" value="1"/>
</dbReference>
<dbReference type="InterPro" id="IPR036869">
    <property type="entry name" value="J_dom_sf"/>
</dbReference>
<name>A0A9W9JY05_9EURO</name>
<reference evidence="3" key="1">
    <citation type="submission" date="2022-11" db="EMBL/GenBank/DDBJ databases">
        <authorList>
            <person name="Petersen C."/>
        </authorList>
    </citation>
    <scope>NUCLEOTIDE SEQUENCE</scope>
    <source>
        <strain evidence="3">IBT 30761</strain>
    </source>
</reference>
<feature type="region of interest" description="Disordered" evidence="1">
    <location>
        <begin position="81"/>
        <end position="102"/>
    </location>
</feature>
<organism evidence="3 4">
    <name type="scientific">Penicillium argentinense</name>
    <dbReference type="NCBI Taxonomy" id="1131581"/>
    <lineage>
        <taxon>Eukaryota</taxon>
        <taxon>Fungi</taxon>
        <taxon>Dikarya</taxon>
        <taxon>Ascomycota</taxon>
        <taxon>Pezizomycotina</taxon>
        <taxon>Eurotiomycetes</taxon>
        <taxon>Eurotiomycetidae</taxon>
        <taxon>Eurotiales</taxon>
        <taxon>Aspergillaceae</taxon>
        <taxon>Penicillium</taxon>
    </lineage>
</organism>
<dbReference type="CDD" id="cd06257">
    <property type="entry name" value="DnaJ"/>
    <property type="match status" value="1"/>
</dbReference>